<dbReference type="AlphaFoldDB" id="A0A5J4RW83"/>
<evidence type="ECO:0000313" key="1">
    <source>
        <dbReference type="EMBL" id="KAA6309548.1"/>
    </source>
</evidence>
<comment type="caution">
    <text evidence="3">The sequence shown here is derived from an EMBL/GenBank/DDBJ whole genome shotgun (WGS) entry which is preliminary data.</text>
</comment>
<evidence type="ECO:0000313" key="3">
    <source>
        <dbReference type="EMBL" id="KAA6337223.1"/>
    </source>
</evidence>
<organism evidence="3">
    <name type="scientific">termite gut metagenome</name>
    <dbReference type="NCBI Taxonomy" id="433724"/>
    <lineage>
        <taxon>unclassified sequences</taxon>
        <taxon>metagenomes</taxon>
        <taxon>organismal metagenomes</taxon>
    </lineage>
</organism>
<reference evidence="3" key="1">
    <citation type="submission" date="2019-03" db="EMBL/GenBank/DDBJ databases">
        <title>Single cell metagenomics reveals metabolic interactions within the superorganism composed of flagellate Streblomastix strix and complex community of Bacteroidetes bacteria on its surface.</title>
        <authorList>
            <person name="Treitli S.C."/>
            <person name="Kolisko M."/>
            <person name="Husnik F."/>
            <person name="Keeling P."/>
            <person name="Hampl V."/>
        </authorList>
    </citation>
    <scope>NUCLEOTIDE SEQUENCE</scope>
    <source>
        <strain evidence="3">STM</strain>
    </source>
</reference>
<evidence type="ECO:0000313" key="2">
    <source>
        <dbReference type="EMBL" id="KAA6315436.1"/>
    </source>
</evidence>
<dbReference type="EMBL" id="SNRY01007891">
    <property type="protein sequence ID" value="KAA6309548.1"/>
    <property type="molecule type" value="Genomic_DNA"/>
</dbReference>
<protein>
    <submittedName>
        <fullName evidence="3">Uncharacterized protein</fullName>
    </submittedName>
</protein>
<feature type="non-terminal residue" evidence="3">
    <location>
        <position position="22"/>
    </location>
</feature>
<gene>
    <name evidence="3" type="ORF">EZS27_014682</name>
    <name evidence="2" type="ORF">EZS27_034106</name>
    <name evidence="1" type="ORF">EZS27_038980</name>
</gene>
<accession>A0A5J4RW83</accession>
<name>A0A5J4RW83_9ZZZZ</name>
<sequence length="22" mass="2663">MKYFKVFPHMQTEELLGVLHSQ</sequence>
<dbReference type="EMBL" id="SNRY01000719">
    <property type="protein sequence ID" value="KAA6337223.1"/>
    <property type="molecule type" value="Genomic_DNA"/>
</dbReference>
<dbReference type="EMBL" id="SNRY01005254">
    <property type="protein sequence ID" value="KAA6315436.1"/>
    <property type="molecule type" value="Genomic_DNA"/>
</dbReference>
<proteinExistence type="predicted"/>